<evidence type="ECO:0000256" key="2">
    <source>
        <dbReference type="ARBA" id="ARBA00006338"/>
    </source>
</evidence>
<keyword evidence="8" id="KW-1015">Disulfide bond</keyword>
<comment type="similarity">
    <text evidence="2">Belongs to the DIPK family.</text>
</comment>
<evidence type="ECO:0000256" key="6">
    <source>
        <dbReference type="ARBA" id="ARBA00022989"/>
    </source>
</evidence>
<evidence type="ECO:0000256" key="3">
    <source>
        <dbReference type="ARBA" id="ARBA00022692"/>
    </source>
</evidence>
<reference evidence="11" key="2">
    <citation type="submission" date="2017-05" db="UniProtKB">
        <authorList>
            <consortium name="EnsemblMetazoa"/>
        </authorList>
    </citation>
    <scope>IDENTIFICATION</scope>
</reference>
<evidence type="ECO:0000313" key="11">
    <source>
        <dbReference type="EnsemblMetazoa" id="Aqu2.1.28938_001"/>
    </source>
</evidence>
<dbReference type="Pfam" id="PF14875">
    <property type="entry name" value="PIP49_N"/>
    <property type="match status" value="1"/>
</dbReference>
<dbReference type="eggNOG" id="ENOG502QU5P">
    <property type="taxonomic scope" value="Eukaryota"/>
</dbReference>
<keyword evidence="3" id="KW-0812">Transmembrane</keyword>
<dbReference type="InParanoid" id="A0A1X7UME3"/>
<evidence type="ECO:0000259" key="9">
    <source>
        <dbReference type="Pfam" id="PF12260"/>
    </source>
</evidence>
<dbReference type="KEGG" id="aqu:105313100"/>
<dbReference type="EnsemblMetazoa" id="Aqu2.1.28938_001">
    <property type="protein sequence ID" value="Aqu2.1.28938_001"/>
    <property type="gene ID" value="Aqu2.1.28938"/>
</dbReference>
<evidence type="ECO:0000256" key="1">
    <source>
        <dbReference type="ARBA" id="ARBA00004648"/>
    </source>
</evidence>
<dbReference type="AlphaFoldDB" id="A0A1X7UME3"/>
<dbReference type="InterPro" id="IPR029244">
    <property type="entry name" value="FAM69_N"/>
</dbReference>
<dbReference type="PANTHER" id="PTHR21093:SF2">
    <property type="entry name" value="DIVERGENT PROTEIN KINASE DOMAIN 1C"/>
    <property type="match status" value="1"/>
</dbReference>
<dbReference type="EnsemblMetazoa" id="XM_011406260.2">
    <property type="protein sequence ID" value="XP_011404562.2"/>
    <property type="gene ID" value="LOC105313100"/>
</dbReference>
<feature type="domain" description="FAM69 N-terminal" evidence="10">
    <location>
        <begin position="25"/>
        <end position="116"/>
    </location>
</feature>
<gene>
    <name evidence="11" type="primary">105313100</name>
</gene>
<evidence type="ECO:0000259" key="10">
    <source>
        <dbReference type="Pfam" id="PF14875"/>
    </source>
</evidence>
<keyword evidence="7" id="KW-0472">Membrane</keyword>
<evidence type="ECO:0008006" key="13">
    <source>
        <dbReference type="Google" id="ProtNLM"/>
    </source>
</evidence>
<dbReference type="InterPro" id="IPR022049">
    <property type="entry name" value="FAM69_kinase_dom"/>
</dbReference>
<evidence type="ECO:0000256" key="5">
    <source>
        <dbReference type="ARBA" id="ARBA00022968"/>
    </source>
</evidence>
<keyword evidence="4" id="KW-0256">Endoplasmic reticulum</keyword>
<evidence type="ECO:0000256" key="8">
    <source>
        <dbReference type="ARBA" id="ARBA00023157"/>
    </source>
</evidence>
<evidence type="ECO:0000313" key="12">
    <source>
        <dbReference type="Proteomes" id="UP000007879"/>
    </source>
</evidence>
<evidence type="ECO:0000256" key="7">
    <source>
        <dbReference type="ARBA" id="ARBA00023136"/>
    </source>
</evidence>
<accession>A0A1X7UME3</accession>
<dbReference type="Pfam" id="PF12260">
    <property type="entry name" value="PIP49_C"/>
    <property type="match status" value="1"/>
</dbReference>
<dbReference type="PANTHER" id="PTHR21093">
    <property type="entry name" value="DIVERGENT PROTEIN KINASE DOMAIN 1C-RELATED"/>
    <property type="match status" value="1"/>
</dbReference>
<evidence type="ECO:0000256" key="4">
    <source>
        <dbReference type="ARBA" id="ARBA00022824"/>
    </source>
</evidence>
<protein>
    <recommendedName>
        <fullName evidence="13">FAM69 N-terminal domain-containing protein</fullName>
    </recommendedName>
</protein>
<dbReference type="Proteomes" id="UP000007879">
    <property type="component" value="Unassembled WGS sequence"/>
</dbReference>
<dbReference type="OrthoDB" id="8543887at2759"/>
<dbReference type="GO" id="GO:0005789">
    <property type="term" value="C:endoplasmic reticulum membrane"/>
    <property type="evidence" value="ECO:0007669"/>
    <property type="project" value="UniProtKB-SubCell"/>
</dbReference>
<keyword evidence="12" id="KW-1185">Reference proteome</keyword>
<feature type="domain" description="FAM69 protein-kinase" evidence="9">
    <location>
        <begin position="186"/>
        <end position="385"/>
    </location>
</feature>
<organism evidence="11">
    <name type="scientific">Amphimedon queenslandica</name>
    <name type="common">Sponge</name>
    <dbReference type="NCBI Taxonomy" id="400682"/>
    <lineage>
        <taxon>Eukaryota</taxon>
        <taxon>Metazoa</taxon>
        <taxon>Porifera</taxon>
        <taxon>Demospongiae</taxon>
        <taxon>Heteroscleromorpha</taxon>
        <taxon>Haplosclerida</taxon>
        <taxon>Niphatidae</taxon>
        <taxon>Amphimedon</taxon>
    </lineage>
</organism>
<keyword evidence="5" id="KW-0735">Signal-anchor</keyword>
<reference evidence="12" key="1">
    <citation type="journal article" date="2010" name="Nature">
        <title>The Amphimedon queenslandica genome and the evolution of animal complexity.</title>
        <authorList>
            <person name="Srivastava M."/>
            <person name="Simakov O."/>
            <person name="Chapman J."/>
            <person name="Fahey B."/>
            <person name="Gauthier M.E."/>
            <person name="Mitros T."/>
            <person name="Richards G.S."/>
            <person name="Conaco C."/>
            <person name="Dacre M."/>
            <person name="Hellsten U."/>
            <person name="Larroux C."/>
            <person name="Putnam N.H."/>
            <person name="Stanke M."/>
            <person name="Adamska M."/>
            <person name="Darling A."/>
            <person name="Degnan S.M."/>
            <person name="Oakley T.H."/>
            <person name="Plachetzki D.C."/>
            <person name="Zhai Y."/>
            <person name="Adamski M."/>
            <person name="Calcino A."/>
            <person name="Cummins S.F."/>
            <person name="Goodstein D.M."/>
            <person name="Harris C."/>
            <person name="Jackson D.J."/>
            <person name="Leys S.P."/>
            <person name="Shu S."/>
            <person name="Woodcroft B.J."/>
            <person name="Vervoort M."/>
            <person name="Kosik K.S."/>
            <person name="Manning G."/>
            <person name="Degnan B.M."/>
            <person name="Rokhsar D.S."/>
        </authorList>
    </citation>
    <scope>NUCLEOTIDE SEQUENCE [LARGE SCALE GENOMIC DNA]</scope>
</reference>
<proteinExistence type="inferred from homology"/>
<keyword evidence="6" id="KW-1133">Transmembrane helix</keyword>
<name>A0A1X7UME3_AMPQE</name>
<comment type="subcellular location">
    <subcellularLocation>
        <location evidence="1">Endoplasmic reticulum membrane</location>
        <topology evidence="1">Single-pass type II membrane protein</topology>
    </subcellularLocation>
</comment>
<sequence>MSQMLCTTGWYCFRWNKRRCLVLILALTILACFLVIDSVHQTHHEISVDCSDKQSMDFILDICRNYTAGYVTGSICQPLCKSNSISYIKCLGHKATDLVLLAWWKGQGNVILKADVNLRSTKSFHFQGSISEDQLALPYHIPLVAQFKEHLRAGYNILDHVIDRILFECDVGQDGTLTNREALYCWHMMDKDEILLSLKLENMQLVPGLYGTCGNLMAFEYIPGQSLRYPIVTDKRSWDFRVQLSISLIELVERFDDISKADNYLLCDSQEGNYGVVQSPGGGYIAMSVDNDLTISEGSLQRSLNFEKNNSCSSNYDCSFIDCDVHCDTSTRKCSGIILSNNLQLICKKFFVPKVQNLLSKTLLHDPPVSISGELQSLIHQCIAPVSPVNISTKISRKLSKEFKTLLLKSISDH</sequence>